<sequence>MAKFLAAILAAAALIQVSIAAPFYAPTNSTVEIKARHYNTTFTPVIHQREIRNYPIALGRP</sequence>
<protein>
    <submittedName>
        <fullName evidence="2">Uncharacterized protein</fullName>
    </submittedName>
</protein>
<feature type="signal peptide" evidence="1">
    <location>
        <begin position="1"/>
        <end position="20"/>
    </location>
</feature>
<reference evidence="2 3" key="1">
    <citation type="submission" date="2023-10" db="EMBL/GenBank/DDBJ databases">
        <title>Draft genome sequence of Xylaria bambusicola isolate GMP-LS, the root and basal stem rot pathogen of sugarcane in Indonesia.</title>
        <authorList>
            <person name="Selvaraj P."/>
            <person name="Muralishankar V."/>
            <person name="Muruganantham S."/>
            <person name="Sp S."/>
            <person name="Haryani S."/>
            <person name="Lau K.J.X."/>
            <person name="Naqvi N.I."/>
        </authorList>
    </citation>
    <scope>NUCLEOTIDE SEQUENCE [LARGE SCALE GENOMIC DNA]</scope>
    <source>
        <strain evidence="2">GMP-LS</strain>
    </source>
</reference>
<keyword evidence="1" id="KW-0732">Signal</keyword>
<comment type="caution">
    <text evidence="2">The sequence shown here is derived from an EMBL/GenBank/DDBJ whole genome shotgun (WGS) entry which is preliminary data.</text>
</comment>
<dbReference type="EMBL" id="JAWHQM010000044">
    <property type="protein sequence ID" value="KAK5634789.1"/>
    <property type="molecule type" value="Genomic_DNA"/>
</dbReference>
<accession>A0AAN7V3Q0</accession>
<evidence type="ECO:0000313" key="2">
    <source>
        <dbReference type="EMBL" id="KAK5634789.1"/>
    </source>
</evidence>
<evidence type="ECO:0000256" key="1">
    <source>
        <dbReference type="SAM" id="SignalP"/>
    </source>
</evidence>
<feature type="chain" id="PRO_5042871667" evidence="1">
    <location>
        <begin position="21"/>
        <end position="61"/>
    </location>
</feature>
<dbReference type="Proteomes" id="UP001305414">
    <property type="component" value="Unassembled WGS sequence"/>
</dbReference>
<dbReference type="AlphaFoldDB" id="A0AAN7V3Q0"/>
<evidence type="ECO:0000313" key="3">
    <source>
        <dbReference type="Proteomes" id="UP001305414"/>
    </source>
</evidence>
<keyword evidence="3" id="KW-1185">Reference proteome</keyword>
<organism evidence="2 3">
    <name type="scientific">Xylaria bambusicola</name>
    <dbReference type="NCBI Taxonomy" id="326684"/>
    <lineage>
        <taxon>Eukaryota</taxon>
        <taxon>Fungi</taxon>
        <taxon>Dikarya</taxon>
        <taxon>Ascomycota</taxon>
        <taxon>Pezizomycotina</taxon>
        <taxon>Sordariomycetes</taxon>
        <taxon>Xylariomycetidae</taxon>
        <taxon>Xylariales</taxon>
        <taxon>Xylariaceae</taxon>
        <taxon>Xylaria</taxon>
    </lineage>
</organism>
<gene>
    <name evidence="2" type="ORF">RRF57_010502</name>
</gene>
<proteinExistence type="predicted"/>
<name>A0AAN7V3Q0_9PEZI</name>